<dbReference type="RefSeq" id="WP_055681707.1">
    <property type="nucleotide sequence ID" value="NZ_CXPG01000013.1"/>
</dbReference>
<evidence type="ECO:0000256" key="1">
    <source>
        <dbReference type="SAM" id="Phobius"/>
    </source>
</evidence>
<name>A0A0M6XM18_9RHOB</name>
<dbReference type="Gene3D" id="1.20.5.160">
    <property type="entry name" value="Bacterial aa3 type cytochrome c oxidase subunit IV"/>
    <property type="match status" value="1"/>
</dbReference>
<dbReference type="InterPro" id="IPR012422">
    <property type="entry name" value="Cyt_c_oxidase_su4_bac-aa3"/>
</dbReference>
<dbReference type="SUPFAM" id="SSF81469">
    <property type="entry name" value="Bacterial aa3 type cytochrome c oxidase subunit IV"/>
    <property type="match status" value="1"/>
</dbReference>
<dbReference type="EMBL" id="CXPG01000013">
    <property type="protein sequence ID" value="CTQ32240.1"/>
    <property type="molecule type" value="Genomic_DNA"/>
</dbReference>
<organism evidence="3 4">
    <name type="scientific">Jannaschia rubra</name>
    <dbReference type="NCBI Taxonomy" id="282197"/>
    <lineage>
        <taxon>Bacteria</taxon>
        <taxon>Pseudomonadati</taxon>
        <taxon>Pseudomonadota</taxon>
        <taxon>Alphaproteobacteria</taxon>
        <taxon>Rhodobacterales</taxon>
        <taxon>Roseobacteraceae</taxon>
        <taxon>Jannaschia</taxon>
    </lineage>
</organism>
<keyword evidence="1" id="KW-0812">Transmembrane</keyword>
<keyword evidence="4" id="KW-1185">Reference proteome</keyword>
<evidence type="ECO:0000313" key="3">
    <source>
        <dbReference type="EMBL" id="CTQ32240.1"/>
    </source>
</evidence>
<dbReference type="AlphaFoldDB" id="A0A0M6XM18"/>
<feature type="domain" description="Cytochrome c oxidase subunit IV bacterial aa3 type" evidence="2">
    <location>
        <begin position="5"/>
        <end position="43"/>
    </location>
</feature>
<dbReference type="OrthoDB" id="7691500at2"/>
<dbReference type="GO" id="GO:0016491">
    <property type="term" value="F:oxidoreductase activity"/>
    <property type="evidence" value="ECO:0007669"/>
    <property type="project" value="UniProtKB-KW"/>
</dbReference>
<sequence length="45" mass="5170">MADDHKPGNMHVTEQEKTFAGFMTVTKWVTIFIIAILVFLAIFRT</sequence>
<dbReference type="Pfam" id="PF07835">
    <property type="entry name" value="COX4_pro_2"/>
    <property type="match status" value="1"/>
</dbReference>
<protein>
    <submittedName>
        <fullName evidence="3">Cytochrome c oxidase subunit 4</fullName>
        <ecNumber evidence="3">1.9.3.1</ecNumber>
    </submittedName>
</protein>
<feature type="transmembrane region" description="Helical" evidence="1">
    <location>
        <begin position="20"/>
        <end position="43"/>
    </location>
</feature>
<dbReference type="EC" id="1.9.3.1" evidence="3"/>
<evidence type="ECO:0000259" key="2">
    <source>
        <dbReference type="Pfam" id="PF07835"/>
    </source>
</evidence>
<reference evidence="3 4" key="1">
    <citation type="submission" date="2015-07" db="EMBL/GenBank/DDBJ databases">
        <authorList>
            <person name="Noorani M."/>
        </authorList>
    </citation>
    <scope>NUCLEOTIDE SEQUENCE [LARGE SCALE GENOMIC DNA]</scope>
    <source>
        <strain evidence="3 4">CECT 5088</strain>
    </source>
</reference>
<accession>A0A0M6XM18</accession>
<keyword evidence="3" id="KW-0560">Oxidoreductase</keyword>
<dbReference type="InterPro" id="IPR036596">
    <property type="entry name" value="Cyt-C_aa3_sf"/>
</dbReference>
<keyword evidence="1" id="KW-1133">Transmembrane helix</keyword>
<proteinExistence type="predicted"/>
<dbReference type="STRING" id="282197.SAMN04488517_105200"/>
<keyword evidence="1" id="KW-0472">Membrane</keyword>
<evidence type="ECO:0000313" key="4">
    <source>
        <dbReference type="Proteomes" id="UP000048908"/>
    </source>
</evidence>
<gene>
    <name evidence="3" type="primary">ctaH</name>
    <name evidence="3" type="ORF">JAN5088_01003</name>
</gene>
<dbReference type="Proteomes" id="UP000048908">
    <property type="component" value="Unassembled WGS sequence"/>
</dbReference>